<dbReference type="Proteomes" id="UP000479710">
    <property type="component" value="Unassembled WGS sequence"/>
</dbReference>
<sequence>KSDLVPEQVEDFEQGWASKRVQYNGAAPHRKTNVGYRRVLNNLGCSILASIILYG</sequence>
<feature type="non-terminal residue" evidence="1">
    <location>
        <position position="55"/>
    </location>
</feature>
<protein>
    <submittedName>
        <fullName evidence="1">Uncharacterized protein</fullName>
    </submittedName>
</protein>
<evidence type="ECO:0000313" key="1">
    <source>
        <dbReference type="EMBL" id="KAF0906405.1"/>
    </source>
</evidence>
<name>A0A6G1D0K6_9ORYZ</name>
<evidence type="ECO:0000313" key="2">
    <source>
        <dbReference type="Proteomes" id="UP000479710"/>
    </source>
</evidence>
<proteinExistence type="predicted"/>
<dbReference type="EMBL" id="SPHZ02000007">
    <property type="protein sequence ID" value="KAF0906405.1"/>
    <property type="molecule type" value="Genomic_DNA"/>
</dbReference>
<accession>A0A6G1D0K6</accession>
<gene>
    <name evidence="1" type="ORF">E2562_009756</name>
</gene>
<organism evidence="1 2">
    <name type="scientific">Oryza meyeriana var. granulata</name>
    <dbReference type="NCBI Taxonomy" id="110450"/>
    <lineage>
        <taxon>Eukaryota</taxon>
        <taxon>Viridiplantae</taxon>
        <taxon>Streptophyta</taxon>
        <taxon>Embryophyta</taxon>
        <taxon>Tracheophyta</taxon>
        <taxon>Spermatophyta</taxon>
        <taxon>Magnoliopsida</taxon>
        <taxon>Liliopsida</taxon>
        <taxon>Poales</taxon>
        <taxon>Poaceae</taxon>
        <taxon>BOP clade</taxon>
        <taxon>Oryzoideae</taxon>
        <taxon>Oryzeae</taxon>
        <taxon>Oryzinae</taxon>
        <taxon>Oryza</taxon>
        <taxon>Oryza meyeriana</taxon>
    </lineage>
</organism>
<comment type="caution">
    <text evidence="1">The sequence shown here is derived from an EMBL/GenBank/DDBJ whole genome shotgun (WGS) entry which is preliminary data.</text>
</comment>
<keyword evidence="2" id="KW-1185">Reference proteome</keyword>
<dbReference type="AlphaFoldDB" id="A0A6G1D0K6"/>
<reference evidence="1 2" key="1">
    <citation type="submission" date="2019-11" db="EMBL/GenBank/DDBJ databases">
        <title>Whole genome sequence of Oryza granulata.</title>
        <authorList>
            <person name="Li W."/>
        </authorList>
    </citation>
    <scope>NUCLEOTIDE SEQUENCE [LARGE SCALE GENOMIC DNA]</scope>
    <source>
        <strain evidence="2">cv. Menghai</strain>
        <tissue evidence="1">Leaf</tissue>
    </source>
</reference>
<feature type="non-terminal residue" evidence="1">
    <location>
        <position position="1"/>
    </location>
</feature>